<name>A0ABN6D4P6_9BURK</name>
<keyword evidence="4" id="KW-1185">Reference proteome</keyword>
<proteinExistence type="predicted"/>
<accession>A0ABN6D4P6</accession>
<protein>
    <recommendedName>
        <fullName evidence="2">DUF3631 domain-containing protein</fullName>
    </recommendedName>
</protein>
<evidence type="ECO:0000313" key="3">
    <source>
        <dbReference type="EMBL" id="BCO26951.1"/>
    </source>
</evidence>
<reference evidence="3 4" key="1">
    <citation type="journal article" date="2021" name="Microbiol. Spectr.">
        <title>A Single Bacterium Capable of Oxidation and Reduction of Iron at Circumneutral pH.</title>
        <authorList>
            <person name="Kato S."/>
            <person name="Ohkuma M."/>
        </authorList>
    </citation>
    <scope>NUCLEOTIDE SEQUENCE [LARGE SCALE GENOMIC DNA]</scope>
    <source>
        <strain evidence="3 4">MIZ03</strain>
    </source>
</reference>
<dbReference type="RefSeq" id="WP_223911228.1">
    <property type="nucleotide sequence ID" value="NZ_AP024238.1"/>
</dbReference>
<sequence>MKRQDISISKLSPEEIWNQLGYETKKNPIEKLYPLDTVTARWEGNLPGGDEDFTGATVFPIKDATKSIRNGLAVKFENGAPDTYQFAYISMEATEGFFVRFGSGNKIFLVTSDFLTAVALAKNTGYPSHFSLYPENTEDVAINLAKAFPDAMVVICEDQQPDCNKLPKNVCQLIPPEKGFYEKVLAKPKQVKQKIDECILIKKNEVIEEVKAKPVPKKTGINGNTLVRLLVALVLSCCSMSEGAALLFVLYVFFTYLTDKVQHAPLFGFCAPARRCGKTTGLKLGAYLVKDPFYTKLVTKSALEIITDGSKTPLLDELDQFIKNNPDLVGLINGGVEDAAGNAHTGKQGQVVIRKTYGAKLYAMIGRPPETVFDRSIIISMKRKGVNELKDRVTSKKKSCLHLRREVMQWCEANSDEFEAMLIAPLDVNNDRARDNYEPLLRIAACISDTIEKEARAASIANVLLQQATDDSGEQLIGDIKRIFDDADLKAISSAELAAKLRGSEGGVWSASNGNKAINPIRMAQMLELFEVSPKPIRIDGKQVRGYSRESFEDAFARYCVQDEVTNE</sequence>
<evidence type="ECO:0000313" key="4">
    <source>
        <dbReference type="Proteomes" id="UP000824366"/>
    </source>
</evidence>
<evidence type="ECO:0000259" key="2">
    <source>
        <dbReference type="Pfam" id="PF12307"/>
    </source>
</evidence>
<dbReference type="Pfam" id="PF12307">
    <property type="entry name" value="DUF3631"/>
    <property type="match status" value="1"/>
</dbReference>
<feature type="domain" description="DUF3631" evidence="2">
    <location>
        <begin position="384"/>
        <end position="559"/>
    </location>
</feature>
<feature type="transmembrane region" description="Helical" evidence="1">
    <location>
        <begin position="226"/>
        <end position="254"/>
    </location>
</feature>
<keyword evidence="1" id="KW-1133">Transmembrane helix</keyword>
<dbReference type="EMBL" id="AP024238">
    <property type="protein sequence ID" value="BCO26951.1"/>
    <property type="molecule type" value="Genomic_DNA"/>
</dbReference>
<evidence type="ECO:0000256" key="1">
    <source>
        <dbReference type="SAM" id="Phobius"/>
    </source>
</evidence>
<dbReference type="InterPro" id="IPR022081">
    <property type="entry name" value="DUF3631"/>
</dbReference>
<organism evidence="3 4">
    <name type="scientific">Rhodoferax lithotrophicus</name>
    <dbReference type="NCBI Taxonomy" id="2798804"/>
    <lineage>
        <taxon>Bacteria</taxon>
        <taxon>Pseudomonadati</taxon>
        <taxon>Pseudomonadota</taxon>
        <taxon>Betaproteobacteria</taxon>
        <taxon>Burkholderiales</taxon>
        <taxon>Comamonadaceae</taxon>
        <taxon>Rhodoferax</taxon>
    </lineage>
</organism>
<gene>
    <name evidence="3" type="ORF">MIZ03_1838</name>
</gene>
<keyword evidence="1" id="KW-0472">Membrane</keyword>
<dbReference type="Proteomes" id="UP000824366">
    <property type="component" value="Chromosome"/>
</dbReference>
<keyword evidence="1" id="KW-0812">Transmembrane</keyword>